<gene>
    <name evidence="2" type="ORF">CQW23_01058</name>
</gene>
<organism evidence="2 3">
    <name type="scientific">Capsicum baccatum</name>
    <name type="common">Peruvian pepper</name>
    <dbReference type="NCBI Taxonomy" id="33114"/>
    <lineage>
        <taxon>Eukaryota</taxon>
        <taxon>Viridiplantae</taxon>
        <taxon>Streptophyta</taxon>
        <taxon>Embryophyta</taxon>
        <taxon>Tracheophyta</taxon>
        <taxon>Spermatophyta</taxon>
        <taxon>Magnoliopsida</taxon>
        <taxon>eudicotyledons</taxon>
        <taxon>Gunneridae</taxon>
        <taxon>Pentapetalae</taxon>
        <taxon>asterids</taxon>
        <taxon>lamiids</taxon>
        <taxon>Solanales</taxon>
        <taxon>Solanaceae</taxon>
        <taxon>Solanoideae</taxon>
        <taxon>Capsiceae</taxon>
        <taxon>Capsicum</taxon>
    </lineage>
</organism>
<evidence type="ECO:0000313" key="3">
    <source>
        <dbReference type="Proteomes" id="UP000224567"/>
    </source>
</evidence>
<comment type="caution">
    <text evidence="2">The sequence shown here is derived from an EMBL/GenBank/DDBJ whole genome shotgun (WGS) entry which is preliminary data.</text>
</comment>
<proteinExistence type="predicted"/>
<feature type="transmembrane region" description="Helical" evidence="1">
    <location>
        <begin position="72"/>
        <end position="93"/>
    </location>
</feature>
<evidence type="ECO:0000313" key="2">
    <source>
        <dbReference type="EMBL" id="PHT58695.1"/>
    </source>
</evidence>
<reference evidence="3" key="2">
    <citation type="journal article" date="2017" name="J. Anim. Genet.">
        <title>Multiple reference genome sequences of hot pepper reveal the massive evolution of plant disease resistance genes by retroduplication.</title>
        <authorList>
            <person name="Kim S."/>
            <person name="Park J."/>
            <person name="Yeom S.-I."/>
            <person name="Kim Y.-M."/>
            <person name="Seo E."/>
            <person name="Kim K.-T."/>
            <person name="Kim M.-S."/>
            <person name="Lee J.M."/>
            <person name="Cheong K."/>
            <person name="Shin H.-S."/>
            <person name="Kim S.-B."/>
            <person name="Han K."/>
            <person name="Lee J."/>
            <person name="Park M."/>
            <person name="Lee H.-A."/>
            <person name="Lee H.-Y."/>
            <person name="Lee Y."/>
            <person name="Oh S."/>
            <person name="Lee J.H."/>
            <person name="Choi E."/>
            <person name="Choi E."/>
            <person name="Lee S.E."/>
            <person name="Jeon J."/>
            <person name="Kim H."/>
            <person name="Choi G."/>
            <person name="Song H."/>
            <person name="Lee J."/>
            <person name="Lee S.-C."/>
            <person name="Kwon J.-K."/>
            <person name="Lee H.-Y."/>
            <person name="Koo N."/>
            <person name="Hong Y."/>
            <person name="Kim R.W."/>
            <person name="Kang W.-H."/>
            <person name="Huh J.H."/>
            <person name="Kang B.-C."/>
            <person name="Yang T.-J."/>
            <person name="Lee Y.-H."/>
            <person name="Bennetzen J.L."/>
            <person name="Choi D."/>
        </authorList>
    </citation>
    <scope>NUCLEOTIDE SEQUENCE [LARGE SCALE GENOMIC DNA]</scope>
    <source>
        <strain evidence="3">cv. PBC81</strain>
    </source>
</reference>
<keyword evidence="3" id="KW-1185">Reference proteome</keyword>
<keyword evidence="1" id="KW-1133">Transmembrane helix</keyword>
<dbReference type="EMBL" id="MLFT02000001">
    <property type="protein sequence ID" value="PHT58695.1"/>
    <property type="molecule type" value="Genomic_DNA"/>
</dbReference>
<dbReference type="OrthoDB" id="1922901at2759"/>
<evidence type="ECO:0000256" key="1">
    <source>
        <dbReference type="SAM" id="Phobius"/>
    </source>
</evidence>
<keyword evidence="1" id="KW-0472">Membrane</keyword>
<reference evidence="2 3" key="1">
    <citation type="journal article" date="2017" name="Genome Biol.">
        <title>New reference genome sequences of hot pepper reveal the massive evolution of plant disease-resistance genes by retroduplication.</title>
        <authorList>
            <person name="Kim S."/>
            <person name="Park J."/>
            <person name="Yeom S.I."/>
            <person name="Kim Y.M."/>
            <person name="Seo E."/>
            <person name="Kim K.T."/>
            <person name="Kim M.S."/>
            <person name="Lee J.M."/>
            <person name="Cheong K."/>
            <person name="Shin H.S."/>
            <person name="Kim S.B."/>
            <person name="Han K."/>
            <person name="Lee J."/>
            <person name="Park M."/>
            <person name="Lee H.A."/>
            <person name="Lee H.Y."/>
            <person name="Lee Y."/>
            <person name="Oh S."/>
            <person name="Lee J.H."/>
            <person name="Choi E."/>
            <person name="Choi E."/>
            <person name="Lee S.E."/>
            <person name="Jeon J."/>
            <person name="Kim H."/>
            <person name="Choi G."/>
            <person name="Song H."/>
            <person name="Lee J."/>
            <person name="Lee S.C."/>
            <person name="Kwon J.K."/>
            <person name="Lee H.Y."/>
            <person name="Koo N."/>
            <person name="Hong Y."/>
            <person name="Kim R.W."/>
            <person name="Kang W.H."/>
            <person name="Huh J.H."/>
            <person name="Kang B.C."/>
            <person name="Yang T.J."/>
            <person name="Lee Y.H."/>
            <person name="Bennetzen J.L."/>
            <person name="Choi D."/>
        </authorList>
    </citation>
    <scope>NUCLEOTIDE SEQUENCE [LARGE SCALE GENOMIC DNA]</scope>
    <source>
        <strain evidence="3">cv. PBC81</strain>
    </source>
</reference>
<dbReference type="AlphaFoldDB" id="A0A2G2XMH4"/>
<dbReference type="STRING" id="33114.A0A2G2XMH4"/>
<feature type="transmembrane region" description="Helical" evidence="1">
    <location>
        <begin position="28"/>
        <end position="51"/>
    </location>
</feature>
<dbReference type="Proteomes" id="UP000224567">
    <property type="component" value="Unassembled WGS sequence"/>
</dbReference>
<protein>
    <submittedName>
        <fullName evidence="2">Uncharacterized protein</fullName>
    </submittedName>
</protein>
<name>A0A2G2XMH4_CAPBA</name>
<sequence>MAFKPLDWYCQPVANGVWSKSVENAFGAYTPCGTNTLVISVSHLVLLALCLNRVWKMMKDLSVQRFRLRSNYYNNMLALLAAYCTAELFFRLVTRMSALNVDGQPGLAPYELTVMKDEVRYTESCFLENELRP</sequence>
<keyword evidence="1" id="KW-0812">Transmembrane</keyword>
<accession>A0A2G2XMH4</accession>